<dbReference type="Proteomes" id="UP001445076">
    <property type="component" value="Unassembled WGS sequence"/>
</dbReference>
<reference evidence="2 3" key="1">
    <citation type="journal article" date="2024" name="BMC Genomics">
        <title>Genome assembly of redclaw crayfish (Cherax quadricarinatus) provides insights into its immune adaptation and hypoxia tolerance.</title>
        <authorList>
            <person name="Liu Z."/>
            <person name="Zheng J."/>
            <person name="Li H."/>
            <person name="Fang K."/>
            <person name="Wang S."/>
            <person name="He J."/>
            <person name="Zhou D."/>
            <person name="Weng S."/>
            <person name="Chi M."/>
            <person name="Gu Z."/>
            <person name="He J."/>
            <person name="Li F."/>
            <person name="Wang M."/>
        </authorList>
    </citation>
    <scope>NUCLEOTIDE SEQUENCE [LARGE SCALE GENOMIC DNA]</scope>
    <source>
        <strain evidence="2">ZL_2023a</strain>
    </source>
</reference>
<keyword evidence="3" id="KW-1185">Reference proteome</keyword>
<sequence length="373" mass="41969">LCVGVMRAVWACVLEVGVVTWIVYGSDLPLDISLSKCVCQDGYRTRNESLVVSLNQGDFVDGSSNIHGPQNGSREVRDILSLRDSSQERVAFQQRQNSKLEGRLSQLKFINSNMANGVRWARDTRDLSARPVDCADLMVMGAERSGVYDIYPFTCNCRNKVQVWCDMETDGGGWTVFLSRQAENPREDFNRSWAQYKKGFGDRSEEYWLGLEALHAITSSRKYNLRLDLLLSNNIPVYNIWQNFRIGSEDTGYRLTWRTFSTLDDTMSSNCLTYANGRSFSTYDVDEDVYSGNCAALRGGGWWYYDCQQFNPTNSGGDNAGETGFNISCLNRDILSLDGLQLKVRPTVCSDKVKSVYLNTYQAGNCGQFSVGP</sequence>
<dbReference type="InterPro" id="IPR036056">
    <property type="entry name" value="Fibrinogen-like_C"/>
</dbReference>
<feature type="domain" description="Fibrinogen C-terminal" evidence="1">
    <location>
        <begin position="125"/>
        <end position="312"/>
    </location>
</feature>
<proteinExistence type="predicted"/>
<dbReference type="InterPro" id="IPR002181">
    <property type="entry name" value="Fibrinogen_a/b/g_C_dom"/>
</dbReference>
<dbReference type="SMART" id="SM00186">
    <property type="entry name" value="FBG"/>
    <property type="match status" value="1"/>
</dbReference>
<protein>
    <recommendedName>
        <fullName evidence="1">Fibrinogen C-terminal domain-containing protein</fullName>
    </recommendedName>
</protein>
<comment type="caution">
    <text evidence="2">The sequence shown here is derived from an EMBL/GenBank/DDBJ whole genome shotgun (WGS) entry which is preliminary data.</text>
</comment>
<dbReference type="EMBL" id="JARKIK010000018">
    <property type="protein sequence ID" value="KAK8746107.1"/>
    <property type="molecule type" value="Genomic_DNA"/>
</dbReference>
<dbReference type="GO" id="GO:0005615">
    <property type="term" value="C:extracellular space"/>
    <property type="evidence" value="ECO:0007669"/>
    <property type="project" value="TreeGrafter"/>
</dbReference>
<dbReference type="PROSITE" id="PS51406">
    <property type="entry name" value="FIBRINOGEN_C_2"/>
    <property type="match status" value="1"/>
</dbReference>
<dbReference type="SUPFAM" id="SSF56496">
    <property type="entry name" value="Fibrinogen C-terminal domain-like"/>
    <property type="match status" value="1"/>
</dbReference>
<accession>A0AAW0XQQ0</accession>
<gene>
    <name evidence="2" type="ORF">OTU49_017258</name>
</gene>
<evidence type="ECO:0000313" key="3">
    <source>
        <dbReference type="Proteomes" id="UP001445076"/>
    </source>
</evidence>
<feature type="non-terminal residue" evidence="2">
    <location>
        <position position="1"/>
    </location>
</feature>
<dbReference type="InterPro" id="IPR050373">
    <property type="entry name" value="Fibrinogen_C-term_domain"/>
</dbReference>
<dbReference type="AlphaFoldDB" id="A0AAW0XQQ0"/>
<dbReference type="NCBIfam" id="NF040941">
    <property type="entry name" value="GGGWT_bact"/>
    <property type="match status" value="1"/>
</dbReference>
<dbReference type="PANTHER" id="PTHR19143">
    <property type="entry name" value="FIBRINOGEN/TENASCIN/ANGIOPOEITIN"/>
    <property type="match status" value="1"/>
</dbReference>
<evidence type="ECO:0000313" key="2">
    <source>
        <dbReference type="EMBL" id="KAK8746107.1"/>
    </source>
</evidence>
<dbReference type="CDD" id="cd00087">
    <property type="entry name" value="FReD"/>
    <property type="match status" value="1"/>
</dbReference>
<dbReference type="Pfam" id="PF00147">
    <property type="entry name" value="Fibrinogen_C"/>
    <property type="match status" value="1"/>
</dbReference>
<organism evidence="2 3">
    <name type="scientific">Cherax quadricarinatus</name>
    <name type="common">Australian red claw crayfish</name>
    <dbReference type="NCBI Taxonomy" id="27406"/>
    <lineage>
        <taxon>Eukaryota</taxon>
        <taxon>Metazoa</taxon>
        <taxon>Ecdysozoa</taxon>
        <taxon>Arthropoda</taxon>
        <taxon>Crustacea</taxon>
        <taxon>Multicrustacea</taxon>
        <taxon>Malacostraca</taxon>
        <taxon>Eumalacostraca</taxon>
        <taxon>Eucarida</taxon>
        <taxon>Decapoda</taxon>
        <taxon>Pleocyemata</taxon>
        <taxon>Astacidea</taxon>
        <taxon>Parastacoidea</taxon>
        <taxon>Parastacidae</taxon>
        <taxon>Cherax</taxon>
    </lineage>
</organism>
<dbReference type="InterPro" id="IPR014716">
    <property type="entry name" value="Fibrinogen_a/b/g_C_1"/>
</dbReference>
<name>A0AAW0XQQ0_CHEQU</name>
<evidence type="ECO:0000259" key="1">
    <source>
        <dbReference type="PROSITE" id="PS51406"/>
    </source>
</evidence>
<dbReference type="Gene3D" id="3.90.215.10">
    <property type="entry name" value="Gamma Fibrinogen, chain A, domain 1"/>
    <property type="match status" value="1"/>
</dbReference>